<name>A0A151WYG5_9HYME</name>
<evidence type="ECO:0000256" key="1">
    <source>
        <dbReference type="SAM" id="MobiDB-lite"/>
    </source>
</evidence>
<dbReference type="EMBL" id="KQ982649">
    <property type="protein sequence ID" value="KYQ52942.1"/>
    <property type="molecule type" value="Genomic_DNA"/>
</dbReference>
<dbReference type="AlphaFoldDB" id="A0A151WYG5"/>
<keyword evidence="3" id="KW-1185">Reference proteome</keyword>
<organism evidence="2 3">
    <name type="scientific">Mycetomoellerius zeteki</name>
    <dbReference type="NCBI Taxonomy" id="64791"/>
    <lineage>
        <taxon>Eukaryota</taxon>
        <taxon>Metazoa</taxon>
        <taxon>Ecdysozoa</taxon>
        <taxon>Arthropoda</taxon>
        <taxon>Hexapoda</taxon>
        <taxon>Insecta</taxon>
        <taxon>Pterygota</taxon>
        <taxon>Neoptera</taxon>
        <taxon>Endopterygota</taxon>
        <taxon>Hymenoptera</taxon>
        <taxon>Apocrita</taxon>
        <taxon>Aculeata</taxon>
        <taxon>Formicoidea</taxon>
        <taxon>Formicidae</taxon>
        <taxon>Myrmicinae</taxon>
        <taxon>Mycetomoellerius</taxon>
    </lineage>
</organism>
<protein>
    <submittedName>
        <fullName evidence="2">Uncharacterized protein</fullName>
    </submittedName>
</protein>
<evidence type="ECO:0000313" key="3">
    <source>
        <dbReference type="Proteomes" id="UP000075809"/>
    </source>
</evidence>
<dbReference type="Proteomes" id="UP000075809">
    <property type="component" value="Unassembled WGS sequence"/>
</dbReference>
<proteinExistence type="predicted"/>
<reference evidence="2 3" key="1">
    <citation type="submission" date="2015-09" db="EMBL/GenBank/DDBJ databases">
        <title>Trachymyrmex zeteki WGS genome.</title>
        <authorList>
            <person name="Nygaard S."/>
            <person name="Hu H."/>
            <person name="Boomsma J."/>
            <person name="Zhang G."/>
        </authorList>
    </citation>
    <scope>NUCLEOTIDE SEQUENCE [LARGE SCALE GENOMIC DNA]</scope>
    <source>
        <strain evidence="2">Tzet28-1</strain>
        <tissue evidence="2">Whole body</tissue>
    </source>
</reference>
<evidence type="ECO:0000313" key="2">
    <source>
        <dbReference type="EMBL" id="KYQ52942.1"/>
    </source>
</evidence>
<gene>
    <name evidence="2" type="ORF">ALC60_07668</name>
</gene>
<feature type="non-terminal residue" evidence="2">
    <location>
        <position position="1"/>
    </location>
</feature>
<sequence>SRRDSPLKPFRKDTARAFVRRFIPHSSRGTAALPWTATPEKTATVSEKKAAGQPTGNRY</sequence>
<dbReference type="STRING" id="64791.A0A151WYG5"/>
<accession>A0A151WYG5</accession>
<feature type="region of interest" description="Disordered" evidence="1">
    <location>
        <begin position="38"/>
        <end position="59"/>
    </location>
</feature>